<proteinExistence type="predicted"/>
<dbReference type="InterPro" id="IPR010090">
    <property type="entry name" value="Phage_tape_meas"/>
</dbReference>
<keyword evidence="1" id="KW-1245">Viral tail assembly</keyword>
<dbReference type="PANTHER" id="PTHR37813">
    <property type="entry name" value="FELS-2 PROPHAGE PROTEIN"/>
    <property type="match status" value="1"/>
</dbReference>
<keyword evidence="6" id="KW-0472">Membrane</keyword>
<dbReference type="CDD" id="cd13402">
    <property type="entry name" value="LT_TF-like"/>
    <property type="match status" value="1"/>
</dbReference>
<feature type="transmembrane region" description="Helical" evidence="6">
    <location>
        <begin position="1143"/>
        <end position="1166"/>
    </location>
</feature>
<dbReference type="SMR" id="A0A4P6R4F6"/>
<dbReference type="EMBL" id="MK450538">
    <property type="protein sequence ID" value="QBJ05125.1"/>
    <property type="molecule type" value="Genomic_DNA"/>
</dbReference>
<evidence type="ECO:0000256" key="1">
    <source>
        <dbReference type="ARBA" id="ARBA00022465"/>
    </source>
</evidence>
<dbReference type="Proteomes" id="UP000310300">
    <property type="component" value="Segment"/>
</dbReference>
<feature type="coiled-coil region" evidence="5">
    <location>
        <begin position="427"/>
        <end position="461"/>
    </location>
</feature>
<dbReference type="GO" id="GO:0042742">
    <property type="term" value="P:defense response to bacterium"/>
    <property type="evidence" value="ECO:0007669"/>
    <property type="project" value="UniProtKB-KW"/>
</dbReference>
<evidence type="ECO:0000313" key="10">
    <source>
        <dbReference type="Proteomes" id="UP000310300"/>
    </source>
</evidence>
<keyword evidence="3" id="KW-1188">Viral release from host cell</keyword>
<keyword evidence="2" id="KW-0929">Antimicrobial</keyword>
<dbReference type="GO" id="GO:0031640">
    <property type="term" value="P:killing of cells of another organism"/>
    <property type="evidence" value="ECO:0007669"/>
    <property type="project" value="UniProtKB-KW"/>
</dbReference>
<organism evidence="9 10">
    <name type="scientific">Staphylococcus phage vB_SpsS_QT1</name>
    <dbReference type="NCBI Taxonomy" id="2510452"/>
    <lineage>
        <taxon>Viruses</taxon>
        <taxon>Duplodnaviria</taxon>
        <taxon>Heunggongvirae</taxon>
        <taxon>Uroviricota</taxon>
        <taxon>Caudoviricetes</taxon>
        <taxon>Fibralongavirus</taxon>
        <taxon>Fibralongavirus QT1</taxon>
    </lineage>
</organism>
<accession>A0A4P6R4F6</accession>
<feature type="domain" description="M23ase beta-sheet core" evidence="7">
    <location>
        <begin position="1675"/>
        <end position="1768"/>
    </location>
</feature>
<dbReference type="CDD" id="cd12797">
    <property type="entry name" value="M23_peptidase"/>
    <property type="match status" value="1"/>
</dbReference>
<keyword evidence="4" id="KW-0081">Bacteriolytic enzyme</keyword>
<evidence type="ECO:0000256" key="6">
    <source>
        <dbReference type="SAM" id="Phobius"/>
    </source>
</evidence>
<dbReference type="NCBIfam" id="TIGR01760">
    <property type="entry name" value="tape_meas_TP901"/>
    <property type="match status" value="1"/>
</dbReference>
<keyword evidence="10" id="KW-1185">Reference proteome</keyword>
<dbReference type="GO" id="GO:0098003">
    <property type="term" value="P:viral tail assembly"/>
    <property type="evidence" value="ECO:0007669"/>
    <property type="project" value="UniProtKB-KW"/>
</dbReference>
<feature type="coiled-coil region" evidence="5">
    <location>
        <begin position="63"/>
        <end position="125"/>
    </location>
</feature>
<evidence type="ECO:0000256" key="5">
    <source>
        <dbReference type="SAM" id="Coils"/>
    </source>
</evidence>
<sequence length="2031" mass="222194">MEIKGLSVLMDAKDVGVQRTLQQIKGQFRTLSNEMSRSSNNFKYSEKSMQSLNQRSKELSKGISVAENSMKDIANQLKKMSTEEQRTSVYAERLRAEYSRQHKALNMYQRQLAQTDKELARFNGATKRTVFSMEKVNSILTTMRRQLNIANMSFEKSGKSVKGYQSYLNQLNAVIQKHQNTIKILESRYKKVSREQGVMSKEALELKEKILQEKQSLSQLDAQYKQTTAEAKRFSMEQKTMTMSMGRIRERITSVTNALKISSANFKMSGQTASAYKAHIAELNNGMKQQELIVQNLSRQYDYAKRQYGATSKEAQELNLKLTEERVKLKDLSGELKQATNAHNRLEMEQRQGISSMSEIRAKMQSFNDVLSLSRSNFSRAGESVKSYRTHLDTLKSSLSSQRTVLRELNAQYKFVAAAQGKNSEEARELSSAITQQKIKMNELEAEIKETSNAYKQLTVAQQNAQRLSATGFGRSIQAVDKYKDSIRNVAGQMRAVGTGSLIYMTMPAVAAMGGAIKTSIDWEQALAGVAKTTNMSGSGLKKMGDEITSMSNKMPFAATEIAGVAESAGQLGVKKKDITAFTKTMLNMGVATNLTADEAATEFARFANAAKMPIAHVDRLGSTVTALGNTTATTEAEIVELGQRLAGAGAQAGFSADEIMSISAAMSSAGINAEAGGTAMTQIFNKMTRAVASGGKDLENFAQTSGMSAEEFANTWQNNPSKALSMFVKGLSETKGGAKGVLKALDDVGIKGVREADTIRRMANNHKLLEGALKTGSEAWKKNTALTDEASIRYETMGSKLKVLKNTFFNFLRTIGDAIAPIVIKMSDALTGLFKHLQGTSNATKIVITVFALLAASIPPLLIGVGLLASGITNIASAVKLLNGTKGGAAFFNLFNGGINSALPKIGQMITKIPILGSMFTLLTGPVGIAVAAIAAVGTAFIIAYKKSETFRNIVNSVITPVKNAFQDLGNYLKSFWKGITQIFNGNTKSGSNILEKLLPKQAAKDFTETLVSIREAFRATMQFLKSTTEIVGAALRFFWKQHGNEIVSVFNFVKTNVGIALKVLYGAIIKPILAGIKTTFSIVFLGLKFIVINTFSAIKNIVQGALNVLSGLVKIFKGVFTGDFRLIWSGIKQIFQGALTFILGLVKATFGNMLIVVSTIMVSISNVIKSIFTAAVNVVKLLLRGLGVFIKSVFNAMANNVKFYMNIVKNVIVAAWNYAKSRTLLIVRTMVAAVKAIFNTFASTTRSIFNSLRSFFSSIFNSIKNNVIRLVRSMWSGVKGIFSTLSTWTRKTFNNLRSYLINLWSNLRNRVVSIVRDLWRRVKGTFTNLYNGTRSIFNRVKSTMTNIWSSIKRSVTGIASSLWNSVRRIFNNMANGLKSIIGKIKSHINGMVNSVKKGLNKLIDGVNWVAGKIGMDKLPKLKLHTGTTHTTTHNLVTNGKINQDTFATVGDKGRGNGPGGFRHEMIRYPNGKMALTPNKDTTTFLPKGSSVYNGAQTHAMLSNLGQTPRFSTGTMFDVLSNKKKPKAHKHGDEAPGDVIATKGGGGAAEALLGRVVDSGKMYVSKALGAVAKGKNWLSKTVGDVLDWIDKPGKLLDKVLDGFGVNFDFLKGAELPYNLMQAMFKKLKQATVDLFTGWLEDSGGGEGGWVDISKGINFPFSPHGRAPGYPFPYPHMGVDLNYVYDKLYSTHGGVATGKTGYNGGFGNSMWIKSGIYEIIYGHMSKLAWTGAKKVHPGSYLGISGNTGMSSGPHLHYEMRKNGVPIDPMPFLKSQTKGGKGGSGAAYASRIIKQAQNILGGNYKGAYVHDQMMRVAKRESNYQANAVNDWDINAQRGDPSKGLFQIIGSTFRANALAGYRNFNNPLHQAISAMRYIVARYGWGGFKRAGDYAYATGGLIKNSGWYNIAEGGFPEWIIPTDPSRASEAMKLIALAAQDIDRRKSGGNKRPHQLTGGGLTSGNDDTALLLRMIENQQTQINQQQEQMQVLMQIAAKELIVDESSMERVHNKFQDKRERQINRAKKFKGGAAFT</sequence>
<dbReference type="SUPFAM" id="SSF51261">
    <property type="entry name" value="Duplicated hybrid motif"/>
    <property type="match status" value="1"/>
</dbReference>
<dbReference type="KEGG" id="vg:55014820"/>
<feature type="coiled-coil region" evidence="5">
    <location>
        <begin position="280"/>
        <end position="349"/>
    </location>
</feature>
<keyword evidence="6" id="KW-1133">Transmembrane helix</keyword>
<dbReference type="InterPro" id="IPR016024">
    <property type="entry name" value="ARM-type_fold"/>
</dbReference>
<feature type="transmembrane region" description="Helical" evidence="6">
    <location>
        <begin position="1074"/>
        <end position="1097"/>
    </location>
</feature>
<feature type="transmembrane region" description="Helical" evidence="6">
    <location>
        <begin position="847"/>
        <end position="870"/>
    </location>
</feature>
<dbReference type="Pfam" id="PF10145">
    <property type="entry name" value="PhageMin_Tail"/>
    <property type="match status" value="1"/>
</dbReference>
<evidence type="ECO:0000256" key="2">
    <source>
        <dbReference type="ARBA" id="ARBA00022529"/>
    </source>
</evidence>
<feature type="coiled-coil region" evidence="5">
    <location>
        <begin position="168"/>
        <end position="237"/>
    </location>
</feature>
<dbReference type="InterPro" id="IPR016047">
    <property type="entry name" value="M23ase_b-sheet_dom"/>
</dbReference>
<keyword evidence="6" id="KW-0812">Transmembrane</keyword>
<feature type="domain" description="Phage tail tape measure protein" evidence="8">
    <location>
        <begin position="546"/>
        <end position="736"/>
    </location>
</feature>
<reference evidence="10" key="1">
    <citation type="submission" date="2019-01" db="EMBL/GenBank/DDBJ databases">
        <title>New genus Fibralongavirus in Staphylococcus pseudintermedius Siphoviridae phages.</title>
        <authorList>
            <person name="Zeman M."/>
            <person name="Vrbovska V."/>
            <person name="Bardy P."/>
            <person name="Pantucek R."/>
        </authorList>
    </citation>
    <scope>NUCLEOTIDE SEQUENCE [LARGE SCALE GENOMIC DNA]</scope>
</reference>
<dbReference type="Gene3D" id="1.20.120.20">
    <property type="entry name" value="Apolipoprotein"/>
    <property type="match status" value="1"/>
</dbReference>
<dbReference type="GeneID" id="55014820"/>
<feature type="transmembrane region" description="Helical" evidence="6">
    <location>
        <begin position="920"/>
        <end position="946"/>
    </location>
</feature>
<dbReference type="Pfam" id="PF01551">
    <property type="entry name" value="Peptidase_M23"/>
    <property type="match status" value="1"/>
</dbReference>
<evidence type="ECO:0000256" key="4">
    <source>
        <dbReference type="ARBA" id="ARBA00022638"/>
    </source>
</evidence>
<dbReference type="InterPro" id="IPR011055">
    <property type="entry name" value="Dup_hybrid_motif"/>
</dbReference>
<dbReference type="GO" id="GO:0003824">
    <property type="term" value="F:catalytic activity"/>
    <property type="evidence" value="ECO:0007669"/>
    <property type="project" value="UniProtKB-KW"/>
</dbReference>
<dbReference type="SUPFAM" id="SSF48371">
    <property type="entry name" value="ARM repeat"/>
    <property type="match status" value="1"/>
</dbReference>
<dbReference type="InterPro" id="IPR023346">
    <property type="entry name" value="Lysozyme-like_dom_sf"/>
</dbReference>
<keyword evidence="5" id="KW-0175">Coiled coil</keyword>
<name>A0A4P6R4F6_9CAUD</name>
<dbReference type="RefSeq" id="YP_009823310.1">
    <property type="nucleotide sequence ID" value="NC_048192.1"/>
</dbReference>
<evidence type="ECO:0000313" key="9">
    <source>
        <dbReference type="EMBL" id="QBJ05125.1"/>
    </source>
</evidence>
<evidence type="ECO:0000259" key="8">
    <source>
        <dbReference type="Pfam" id="PF10145"/>
    </source>
</evidence>
<feature type="transmembrane region" description="Helical" evidence="6">
    <location>
        <begin position="882"/>
        <end position="900"/>
    </location>
</feature>
<dbReference type="PANTHER" id="PTHR37813:SF1">
    <property type="entry name" value="FELS-2 PROPHAGE PROTEIN"/>
    <property type="match status" value="1"/>
</dbReference>
<evidence type="ECO:0000259" key="7">
    <source>
        <dbReference type="Pfam" id="PF01551"/>
    </source>
</evidence>
<protein>
    <submittedName>
        <fullName evidence="9">Tail length tape-measure protein</fullName>
    </submittedName>
</protein>
<dbReference type="SUPFAM" id="SSF53955">
    <property type="entry name" value="Lysozyme-like"/>
    <property type="match status" value="1"/>
</dbReference>
<evidence type="ECO:0000256" key="3">
    <source>
        <dbReference type="ARBA" id="ARBA00022612"/>
    </source>
</evidence>
<dbReference type="Gene3D" id="2.70.70.10">
    <property type="entry name" value="Glucose Permease (Domain IIA)"/>
    <property type="match status" value="1"/>
</dbReference>